<feature type="transmembrane region" description="Helical" evidence="1">
    <location>
        <begin position="42"/>
        <end position="65"/>
    </location>
</feature>
<keyword evidence="1" id="KW-0812">Transmembrane</keyword>
<name>A0A8S5M109_9CAUD</name>
<evidence type="ECO:0000313" key="2">
    <source>
        <dbReference type="EMBL" id="DAD75914.1"/>
    </source>
</evidence>
<proteinExistence type="predicted"/>
<keyword evidence="1" id="KW-0472">Membrane</keyword>
<organism evidence="2">
    <name type="scientific">Siphoviridae sp. ctLAw30</name>
    <dbReference type="NCBI Taxonomy" id="2826249"/>
    <lineage>
        <taxon>Viruses</taxon>
        <taxon>Duplodnaviria</taxon>
        <taxon>Heunggongvirae</taxon>
        <taxon>Uroviricota</taxon>
        <taxon>Caudoviricetes</taxon>
    </lineage>
</organism>
<dbReference type="EMBL" id="BK014792">
    <property type="protein sequence ID" value="DAD75914.1"/>
    <property type="molecule type" value="Genomic_DNA"/>
</dbReference>
<evidence type="ECO:0000256" key="1">
    <source>
        <dbReference type="SAM" id="Phobius"/>
    </source>
</evidence>
<accession>A0A8S5M109</accession>
<reference evidence="2" key="1">
    <citation type="journal article" date="2021" name="Proc. Natl. Acad. Sci. U.S.A.">
        <title>A Catalog of Tens of Thousands of Viruses from Human Metagenomes Reveals Hidden Associations with Chronic Diseases.</title>
        <authorList>
            <person name="Tisza M.J."/>
            <person name="Buck C.B."/>
        </authorList>
    </citation>
    <scope>NUCLEOTIDE SEQUENCE</scope>
    <source>
        <strain evidence="2">CtLAw30</strain>
    </source>
</reference>
<sequence>MKKMSNKKKKDILETAMGLWTGICFGGWLCNAIECKDTEATVFVVAWITVPAVILFISGFAVSFWQSRKKNKAKKQKEQFVKSWMKMKIKEDKAS</sequence>
<keyword evidence="1" id="KW-1133">Transmembrane helix</keyword>
<protein>
    <submittedName>
        <fullName evidence="2">Holin</fullName>
    </submittedName>
</protein>